<evidence type="ECO:0000256" key="5">
    <source>
        <dbReference type="ARBA" id="ARBA00022448"/>
    </source>
</evidence>
<dbReference type="Gene3D" id="1.10.287.80">
    <property type="entry name" value="ATP synthase, gamma subunit, helix hairpin domain"/>
    <property type="match status" value="2"/>
</dbReference>
<dbReference type="InterPro" id="IPR023632">
    <property type="entry name" value="ATP_synth_F1_gsu_CS"/>
</dbReference>
<keyword evidence="6 12" id="KW-1003">Cell membrane</keyword>
<keyword evidence="5 12" id="KW-0813">Transport</keyword>
<keyword evidence="7 12" id="KW-0375">Hydrogen ion transport</keyword>
<dbReference type="GO" id="GO:0045259">
    <property type="term" value="C:proton-transporting ATP synthase complex"/>
    <property type="evidence" value="ECO:0007669"/>
    <property type="project" value="UniProtKB-KW"/>
</dbReference>
<gene>
    <name evidence="12 13" type="primary">atpG</name>
    <name evidence="13" type="ORF">DTO96_100476</name>
</gene>
<comment type="function">
    <text evidence="1 12">Produces ATP from ADP in the presence of a proton gradient across the membrane. The gamma chain is believed to be important in regulating ATPase activity and the flow of protons through the CF(0) complex.</text>
</comment>
<dbReference type="Proteomes" id="UP000252182">
    <property type="component" value="Chromosome"/>
</dbReference>
<dbReference type="InterPro" id="IPR035968">
    <property type="entry name" value="ATP_synth_F1_ATPase_gsu"/>
</dbReference>
<dbReference type="NCBIfam" id="TIGR01146">
    <property type="entry name" value="ATPsyn_F1gamma"/>
    <property type="match status" value="1"/>
</dbReference>
<evidence type="ECO:0000256" key="8">
    <source>
        <dbReference type="ARBA" id="ARBA00023065"/>
    </source>
</evidence>
<evidence type="ECO:0000256" key="3">
    <source>
        <dbReference type="ARBA" id="ARBA00007681"/>
    </source>
</evidence>
<dbReference type="NCBIfam" id="NF004144">
    <property type="entry name" value="PRK05621.1-1"/>
    <property type="match status" value="1"/>
</dbReference>
<evidence type="ECO:0000256" key="9">
    <source>
        <dbReference type="ARBA" id="ARBA00023136"/>
    </source>
</evidence>
<dbReference type="PANTHER" id="PTHR11693">
    <property type="entry name" value="ATP SYNTHASE GAMMA CHAIN"/>
    <property type="match status" value="1"/>
</dbReference>
<dbReference type="InterPro" id="IPR000131">
    <property type="entry name" value="ATP_synth_F1_gsu"/>
</dbReference>
<evidence type="ECO:0000256" key="2">
    <source>
        <dbReference type="ARBA" id="ARBA00004170"/>
    </source>
</evidence>
<protein>
    <recommendedName>
        <fullName evidence="12">ATP synthase gamma chain</fullName>
    </recommendedName>
    <alternativeName>
        <fullName evidence="12">ATP synthase F1 sector gamma subunit</fullName>
    </alternativeName>
    <alternativeName>
        <fullName evidence="12">F-ATPase gamma subunit</fullName>
    </alternativeName>
</protein>
<dbReference type="KEGG" id="hyf:DTO96_100476"/>
<dbReference type="PROSITE" id="PS00153">
    <property type="entry name" value="ATPASE_GAMMA"/>
    <property type="match status" value="1"/>
</dbReference>
<evidence type="ECO:0000256" key="1">
    <source>
        <dbReference type="ARBA" id="ARBA00003456"/>
    </source>
</evidence>
<keyword evidence="10 12" id="KW-0139">CF(1)</keyword>
<dbReference type="EMBL" id="CP031124">
    <property type="protein sequence ID" value="AXF84766.1"/>
    <property type="molecule type" value="Genomic_DNA"/>
</dbReference>
<dbReference type="PANTHER" id="PTHR11693:SF22">
    <property type="entry name" value="ATP SYNTHASE SUBUNIT GAMMA, MITOCHONDRIAL"/>
    <property type="match status" value="1"/>
</dbReference>
<comment type="subunit">
    <text evidence="4 12">F-type ATPases have 2 components, CF(1) - the catalytic core - and CF(0) - the membrane proton channel. CF(1) has five subunits: alpha(3), beta(3), gamma(1), delta(1), epsilon(1). CF(0) has three main subunits: a, b and c.</text>
</comment>
<dbReference type="GO" id="GO:0005524">
    <property type="term" value="F:ATP binding"/>
    <property type="evidence" value="ECO:0007669"/>
    <property type="project" value="UniProtKB-UniRule"/>
</dbReference>
<dbReference type="GO" id="GO:0042777">
    <property type="term" value="P:proton motive force-driven plasma membrane ATP synthesis"/>
    <property type="evidence" value="ECO:0007669"/>
    <property type="project" value="UniProtKB-UniRule"/>
</dbReference>
<evidence type="ECO:0000256" key="12">
    <source>
        <dbReference type="HAMAP-Rule" id="MF_00815"/>
    </source>
</evidence>
<sequence>MASTKEIRGKIKSVQNTSKITKAMEMVAASKMRKAQERMRAARPYAEKARNIAAQLSTANPEYKHPFLVARPEIKGAGMILVSTDKGLCGGMNTNIMRAATAQFKAWDDAGTKIQTSAIGGKGLGFLNRIKAKVVSHNTGIGDAPHIDDLIGSIKVQIDAYIAGEIDVLYLAYTKFINTMKQEPILMQLLPLPNDLMAQSEAEKKSYAWDYVYEPSAEVVVDELLVRYVEALVYQAVAENIASEQSARMVAMKAASDNAKTVIGELQLIYNKSRQAAITKELSEIVGGAAAIAS</sequence>
<dbReference type="Pfam" id="PF00231">
    <property type="entry name" value="ATP-synt"/>
    <property type="match status" value="1"/>
</dbReference>
<proteinExistence type="inferred from homology"/>
<dbReference type="RefSeq" id="WP_114562035.1">
    <property type="nucleotide sequence ID" value="NZ_CP031124.1"/>
</dbReference>
<dbReference type="OrthoDB" id="9812769at2"/>
<accession>A0A345D8S8</accession>
<keyword evidence="14" id="KW-1185">Reference proteome</keyword>
<evidence type="ECO:0000256" key="4">
    <source>
        <dbReference type="ARBA" id="ARBA00011648"/>
    </source>
</evidence>
<keyword evidence="11 12" id="KW-0066">ATP synthesis</keyword>
<evidence type="ECO:0000313" key="14">
    <source>
        <dbReference type="Proteomes" id="UP000252182"/>
    </source>
</evidence>
<evidence type="ECO:0000256" key="6">
    <source>
        <dbReference type="ARBA" id="ARBA00022475"/>
    </source>
</evidence>
<dbReference type="HAMAP" id="MF_00815">
    <property type="entry name" value="ATP_synth_gamma_bact"/>
    <property type="match status" value="1"/>
</dbReference>
<evidence type="ECO:0000256" key="7">
    <source>
        <dbReference type="ARBA" id="ARBA00022781"/>
    </source>
</evidence>
<evidence type="ECO:0000256" key="10">
    <source>
        <dbReference type="ARBA" id="ARBA00023196"/>
    </source>
</evidence>
<dbReference type="CDD" id="cd12151">
    <property type="entry name" value="F1-ATPase_gamma"/>
    <property type="match status" value="1"/>
</dbReference>
<dbReference type="AlphaFoldDB" id="A0A345D8S8"/>
<keyword evidence="9 12" id="KW-0472">Membrane</keyword>
<comment type="subcellular location">
    <subcellularLocation>
        <location evidence="12">Cell membrane</location>
        <topology evidence="12">Peripheral membrane protein</topology>
    </subcellularLocation>
    <subcellularLocation>
        <location evidence="2">Membrane</location>
        <topology evidence="2">Peripheral membrane protein</topology>
    </subcellularLocation>
</comment>
<dbReference type="PRINTS" id="PR00126">
    <property type="entry name" value="ATPASEGAMMA"/>
</dbReference>
<dbReference type="GO" id="GO:0046933">
    <property type="term" value="F:proton-transporting ATP synthase activity, rotational mechanism"/>
    <property type="evidence" value="ECO:0007669"/>
    <property type="project" value="UniProtKB-UniRule"/>
</dbReference>
<evidence type="ECO:0000313" key="13">
    <source>
        <dbReference type="EMBL" id="AXF84766.1"/>
    </source>
</evidence>
<dbReference type="GO" id="GO:0005886">
    <property type="term" value="C:plasma membrane"/>
    <property type="evidence" value="ECO:0007669"/>
    <property type="project" value="UniProtKB-SubCell"/>
</dbReference>
<dbReference type="Gene3D" id="3.40.1380.10">
    <property type="match status" value="1"/>
</dbReference>
<dbReference type="SUPFAM" id="SSF52943">
    <property type="entry name" value="ATP synthase (F1-ATPase), gamma subunit"/>
    <property type="match status" value="1"/>
</dbReference>
<name>A0A345D8S8_9BURK</name>
<reference evidence="14" key="1">
    <citation type="submission" date="2018-07" db="EMBL/GenBank/DDBJ databases">
        <authorList>
            <person name="Kim H."/>
        </authorList>
    </citation>
    <scope>NUCLEOTIDE SEQUENCE [LARGE SCALE GENOMIC DNA]</scope>
    <source>
        <strain evidence="14">F02</strain>
    </source>
</reference>
<keyword evidence="8 12" id="KW-0406">Ion transport</keyword>
<organism evidence="13 14">
    <name type="scientific">Ephemeroptericola cinctiostellae</name>
    <dbReference type="NCBI Taxonomy" id="2268024"/>
    <lineage>
        <taxon>Bacteria</taxon>
        <taxon>Pseudomonadati</taxon>
        <taxon>Pseudomonadota</taxon>
        <taxon>Betaproteobacteria</taxon>
        <taxon>Burkholderiales</taxon>
        <taxon>Burkholderiaceae</taxon>
        <taxon>Ephemeroptericola</taxon>
    </lineage>
</organism>
<dbReference type="FunFam" id="1.10.287.80:FF:000005">
    <property type="entry name" value="ATP synthase gamma chain"/>
    <property type="match status" value="1"/>
</dbReference>
<evidence type="ECO:0000256" key="11">
    <source>
        <dbReference type="ARBA" id="ARBA00023310"/>
    </source>
</evidence>
<comment type="similarity">
    <text evidence="3 12">Belongs to the ATPase gamma chain family.</text>
</comment>